<dbReference type="RefSeq" id="WP_149112525.1">
    <property type="nucleotide sequence ID" value="NZ_CP042425.1"/>
</dbReference>
<dbReference type="SMART" id="SM00304">
    <property type="entry name" value="HAMP"/>
    <property type="match status" value="1"/>
</dbReference>
<feature type="domain" description="Histidine kinase" evidence="13">
    <location>
        <begin position="237"/>
        <end position="441"/>
    </location>
</feature>
<dbReference type="SUPFAM" id="SSF47384">
    <property type="entry name" value="Homodimeric domain of signal transducing histidine kinase"/>
    <property type="match status" value="1"/>
</dbReference>
<dbReference type="Gene3D" id="1.10.287.130">
    <property type="match status" value="1"/>
</dbReference>
<evidence type="ECO:0000259" key="14">
    <source>
        <dbReference type="PROSITE" id="PS50885"/>
    </source>
</evidence>
<keyword evidence="5" id="KW-0808">Transferase</keyword>
<feature type="signal peptide" evidence="12">
    <location>
        <begin position="1"/>
        <end position="27"/>
    </location>
</feature>
<dbReference type="GO" id="GO:0000155">
    <property type="term" value="F:phosphorelay sensor kinase activity"/>
    <property type="evidence" value="ECO:0007669"/>
    <property type="project" value="InterPro"/>
</dbReference>
<comment type="catalytic activity">
    <reaction evidence="1">
        <text>ATP + protein L-histidine = ADP + protein N-phospho-L-histidine.</text>
        <dbReference type="EC" id="2.7.13.3"/>
    </reaction>
</comment>
<evidence type="ECO:0000259" key="13">
    <source>
        <dbReference type="PROSITE" id="PS50109"/>
    </source>
</evidence>
<gene>
    <name evidence="15" type="ORF">PX52LOC_04996</name>
</gene>
<dbReference type="PRINTS" id="PR00344">
    <property type="entry name" value="BCTRLSENSOR"/>
</dbReference>
<dbReference type="CDD" id="cd00082">
    <property type="entry name" value="HisKA"/>
    <property type="match status" value="1"/>
</dbReference>
<dbReference type="SUPFAM" id="SSF55874">
    <property type="entry name" value="ATPase domain of HSP90 chaperone/DNA topoisomerase II/histidine kinase"/>
    <property type="match status" value="1"/>
</dbReference>
<keyword evidence="6 11" id="KW-0812">Transmembrane</keyword>
<keyword evidence="9" id="KW-0902">Two-component regulatory system</keyword>
<dbReference type="GO" id="GO:0005886">
    <property type="term" value="C:plasma membrane"/>
    <property type="evidence" value="ECO:0007669"/>
    <property type="project" value="TreeGrafter"/>
</dbReference>
<dbReference type="InterPro" id="IPR003660">
    <property type="entry name" value="HAMP_dom"/>
</dbReference>
<dbReference type="Gene3D" id="3.30.565.10">
    <property type="entry name" value="Histidine kinase-like ATPase, C-terminal domain"/>
    <property type="match status" value="1"/>
</dbReference>
<dbReference type="PROSITE" id="PS50885">
    <property type="entry name" value="HAMP"/>
    <property type="match status" value="1"/>
</dbReference>
<evidence type="ECO:0000256" key="7">
    <source>
        <dbReference type="ARBA" id="ARBA00022777"/>
    </source>
</evidence>
<dbReference type="InterPro" id="IPR036890">
    <property type="entry name" value="HATPase_C_sf"/>
</dbReference>
<evidence type="ECO:0000256" key="11">
    <source>
        <dbReference type="SAM" id="Phobius"/>
    </source>
</evidence>
<dbReference type="Proteomes" id="UP000324974">
    <property type="component" value="Chromosome"/>
</dbReference>
<name>A0A5C1AJV9_9BACT</name>
<dbReference type="OrthoDB" id="1931120at2"/>
<evidence type="ECO:0000256" key="12">
    <source>
        <dbReference type="SAM" id="SignalP"/>
    </source>
</evidence>
<evidence type="ECO:0000256" key="1">
    <source>
        <dbReference type="ARBA" id="ARBA00000085"/>
    </source>
</evidence>
<dbReference type="PANTHER" id="PTHR45436:SF5">
    <property type="entry name" value="SENSOR HISTIDINE KINASE TRCS"/>
    <property type="match status" value="1"/>
</dbReference>
<evidence type="ECO:0000256" key="9">
    <source>
        <dbReference type="ARBA" id="ARBA00023012"/>
    </source>
</evidence>
<dbReference type="CDD" id="cd06225">
    <property type="entry name" value="HAMP"/>
    <property type="match status" value="1"/>
</dbReference>
<evidence type="ECO:0000256" key="5">
    <source>
        <dbReference type="ARBA" id="ARBA00022679"/>
    </source>
</evidence>
<comment type="subcellular location">
    <subcellularLocation>
        <location evidence="2">Membrane</location>
    </subcellularLocation>
</comment>
<dbReference type="InterPro" id="IPR003594">
    <property type="entry name" value="HATPase_dom"/>
</dbReference>
<dbReference type="InterPro" id="IPR050428">
    <property type="entry name" value="TCS_sensor_his_kinase"/>
</dbReference>
<dbReference type="SMART" id="SM00387">
    <property type="entry name" value="HATPase_c"/>
    <property type="match status" value="1"/>
</dbReference>
<organism evidence="15 16">
    <name type="scientific">Limnoglobus roseus</name>
    <dbReference type="NCBI Taxonomy" id="2598579"/>
    <lineage>
        <taxon>Bacteria</taxon>
        <taxon>Pseudomonadati</taxon>
        <taxon>Planctomycetota</taxon>
        <taxon>Planctomycetia</taxon>
        <taxon>Gemmatales</taxon>
        <taxon>Gemmataceae</taxon>
        <taxon>Limnoglobus</taxon>
    </lineage>
</organism>
<dbReference type="Pfam" id="PF02518">
    <property type="entry name" value="HATPase_c"/>
    <property type="match status" value="1"/>
</dbReference>
<keyword evidence="7 15" id="KW-0418">Kinase</keyword>
<dbReference type="EMBL" id="CP042425">
    <property type="protein sequence ID" value="QEL17982.1"/>
    <property type="molecule type" value="Genomic_DNA"/>
</dbReference>
<keyword evidence="12" id="KW-0732">Signal</keyword>
<dbReference type="EC" id="2.7.13.3" evidence="3"/>
<dbReference type="InterPro" id="IPR003661">
    <property type="entry name" value="HisK_dim/P_dom"/>
</dbReference>
<accession>A0A5C1AJV9</accession>
<keyword evidence="16" id="KW-1185">Reference proteome</keyword>
<dbReference type="Pfam" id="PF00672">
    <property type="entry name" value="HAMP"/>
    <property type="match status" value="1"/>
</dbReference>
<dbReference type="AlphaFoldDB" id="A0A5C1AJV9"/>
<protein>
    <recommendedName>
        <fullName evidence="3">histidine kinase</fullName>
        <ecNumber evidence="3">2.7.13.3</ecNumber>
    </recommendedName>
</protein>
<keyword evidence="10 11" id="KW-0472">Membrane</keyword>
<evidence type="ECO:0000256" key="2">
    <source>
        <dbReference type="ARBA" id="ARBA00004370"/>
    </source>
</evidence>
<evidence type="ECO:0000256" key="8">
    <source>
        <dbReference type="ARBA" id="ARBA00022989"/>
    </source>
</evidence>
<evidence type="ECO:0000313" key="16">
    <source>
        <dbReference type="Proteomes" id="UP000324974"/>
    </source>
</evidence>
<evidence type="ECO:0000256" key="3">
    <source>
        <dbReference type="ARBA" id="ARBA00012438"/>
    </source>
</evidence>
<keyword evidence="4" id="KW-0597">Phosphoprotein</keyword>
<keyword evidence="8 11" id="KW-1133">Transmembrane helix</keyword>
<dbReference type="PROSITE" id="PS50109">
    <property type="entry name" value="HIS_KIN"/>
    <property type="match status" value="1"/>
</dbReference>
<feature type="transmembrane region" description="Helical" evidence="11">
    <location>
        <begin position="144"/>
        <end position="167"/>
    </location>
</feature>
<dbReference type="InterPro" id="IPR036097">
    <property type="entry name" value="HisK_dim/P_sf"/>
</dbReference>
<feature type="chain" id="PRO_5023075344" description="histidine kinase" evidence="12">
    <location>
        <begin position="28"/>
        <end position="447"/>
    </location>
</feature>
<dbReference type="SMART" id="SM00388">
    <property type="entry name" value="HisKA"/>
    <property type="match status" value="1"/>
</dbReference>
<evidence type="ECO:0000256" key="4">
    <source>
        <dbReference type="ARBA" id="ARBA00022553"/>
    </source>
</evidence>
<evidence type="ECO:0000256" key="10">
    <source>
        <dbReference type="ARBA" id="ARBA00023136"/>
    </source>
</evidence>
<evidence type="ECO:0000256" key="6">
    <source>
        <dbReference type="ARBA" id="ARBA00022692"/>
    </source>
</evidence>
<feature type="domain" description="HAMP" evidence="14">
    <location>
        <begin position="168"/>
        <end position="220"/>
    </location>
</feature>
<sequence length="447" mass="48700">MRLSLRGRLLIPPILLLLGTVGATAWAASHAASTVERQVADKIRAVEQSVVGPPTFRLTDPILRQIRALTGVELLLVTPSGERIATAGDLQPAGDSSPPGSVVRFGEIDYRPVRFPVRPPHPNEGATLYLFYPEAQRLAAIREAVWPALWLGSVGGLVSFALAVVTARRLVSRIRRVELRTRDIAAGRFDPIPLPKTDDEVRDLVVSVNEMSRKLAEYQTALQQTERLRILGQFSGGLAHQLRNAAAGAKLAVQLFLNEDRPSDVEPLRVALRQLARMETNLRQFLDLGRPDQHRQEKLNFITILDQSVESLLPQARHTGTTLVWQNAIPSLDLVGDGIQLGHLLTNLLSNAVEAAGPGGTVEMTLDAMPEHIRVTVTDSGPGPPSAIAGRLFEPFVTGKDQGVGLGLAVAKQAVDSHHGQLLWERQNGLTSFIITLPRQPLCSERC</sequence>
<reference evidence="16" key="1">
    <citation type="submission" date="2019-08" db="EMBL/GenBank/DDBJ databases">
        <title>Limnoglobus roseus gen. nov., sp. nov., a novel freshwater planctomycete with a giant genome from the family Gemmataceae.</title>
        <authorList>
            <person name="Kulichevskaya I.S."/>
            <person name="Naumoff D.G."/>
            <person name="Miroshnikov K."/>
            <person name="Ivanova A."/>
            <person name="Philippov D.A."/>
            <person name="Hakobyan A."/>
            <person name="Rijpstra I.C."/>
            <person name="Sinninghe Damste J.S."/>
            <person name="Liesack W."/>
            <person name="Dedysh S.N."/>
        </authorList>
    </citation>
    <scope>NUCLEOTIDE SEQUENCE [LARGE SCALE GENOMIC DNA]</scope>
    <source>
        <strain evidence="16">PX52</strain>
    </source>
</reference>
<dbReference type="InterPro" id="IPR005467">
    <property type="entry name" value="His_kinase_dom"/>
</dbReference>
<proteinExistence type="predicted"/>
<dbReference type="KEGG" id="lrs:PX52LOC_04996"/>
<evidence type="ECO:0000313" key="15">
    <source>
        <dbReference type="EMBL" id="QEL17982.1"/>
    </source>
</evidence>
<dbReference type="InterPro" id="IPR004358">
    <property type="entry name" value="Sig_transdc_His_kin-like_C"/>
</dbReference>
<dbReference type="PANTHER" id="PTHR45436">
    <property type="entry name" value="SENSOR HISTIDINE KINASE YKOH"/>
    <property type="match status" value="1"/>
</dbReference>